<keyword evidence="1" id="KW-1133">Transmembrane helix</keyword>
<sequence length="608" mass="70259">MKKTHIESMEKLSIKEARSQGEPVEVSLFDTKRTHSEKILKAEARYQVISWGHWFTLFNILLCFLLASRYLLIMDWPNTLGGRLYAFVSLLGHFSFLVFIVYLVLLFPLSFVLRNAKTLRIIAVSIATIGLTLMLVDQQVFSSVNLHINPLVWSLMIEPSYNVSTHEWQRFFAFMPIIFLVQLLFANWSWLKLRSLQRQSWVKWLSVIFVMSFMATHLIFAWADASFYRPITMQKVNYPFAYPMTARTFLEQYGLLDHDSYEARLAKEGDPTVRSVTYPLTKLTLAEHSSNYNIALIVLDELTPEMIELNPNLNRFSKTAISFNEHMSDTQPLFSLEYGISPIFKQAIIQQNIPSIFYDALKQRQYSISRYLLSDTNHPNELLPGVEYFIQPNAETLTQTVLSQLNIWQDTPNQIAKPWFISIKLEQAHKISRQRALDVIIPALQNANGHTLIIVTSMQSGHNDNSVMPNKVPLFIQWPELALDAPVDKITTNQDILRTLAQRVLKVTNLPSDYSQGEDIFYPHRINSWWVDGIEKKIIIHTSESSITLSPKRADIIDRRSPESLVELSIGSEEVILNAVDNEQSQFKRQQLGIIIQALFDIQRFWQN</sequence>
<proteinExistence type="predicted"/>
<dbReference type="Pfam" id="PF11893">
    <property type="entry name" value="DUF3413"/>
    <property type="match status" value="1"/>
</dbReference>
<keyword evidence="1" id="KW-0472">Membrane</keyword>
<gene>
    <name evidence="3" type="ORF">SAMN02583745_00943</name>
</gene>
<evidence type="ECO:0000313" key="4">
    <source>
        <dbReference type="Proteomes" id="UP000242642"/>
    </source>
</evidence>
<dbReference type="AlphaFoldDB" id="A0A1I0AG96"/>
<dbReference type="SUPFAM" id="SSF53649">
    <property type="entry name" value="Alkaline phosphatase-like"/>
    <property type="match status" value="1"/>
</dbReference>
<feature type="transmembrane region" description="Helical" evidence="1">
    <location>
        <begin position="119"/>
        <end position="136"/>
    </location>
</feature>
<dbReference type="InterPro" id="IPR024588">
    <property type="entry name" value="YejM_N"/>
</dbReference>
<feature type="transmembrane region" description="Helical" evidence="1">
    <location>
        <begin position="48"/>
        <end position="72"/>
    </location>
</feature>
<dbReference type="Proteomes" id="UP000242642">
    <property type="component" value="Unassembled WGS sequence"/>
</dbReference>
<feature type="transmembrane region" description="Helical" evidence="1">
    <location>
        <begin position="84"/>
        <end position="107"/>
    </location>
</feature>
<feature type="transmembrane region" description="Helical" evidence="1">
    <location>
        <begin position="202"/>
        <end position="223"/>
    </location>
</feature>
<dbReference type="PIRSF" id="PIRSF004950">
    <property type="entry name" value="Mmb_sulf_HI0842"/>
    <property type="match status" value="1"/>
</dbReference>
<name>A0A1I0AG96_9GAMM</name>
<dbReference type="InterPro" id="IPR017850">
    <property type="entry name" value="Alkaline_phosphatase_core_sf"/>
</dbReference>
<evidence type="ECO:0000256" key="1">
    <source>
        <dbReference type="SAM" id="Phobius"/>
    </source>
</evidence>
<feature type="transmembrane region" description="Helical" evidence="1">
    <location>
        <begin position="171"/>
        <end position="190"/>
    </location>
</feature>
<dbReference type="EMBL" id="FOHV01000005">
    <property type="protein sequence ID" value="SES93202.1"/>
    <property type="molecule type" value="Genomic_DNA"/>
</dbReference>
<protein>
    <recommendedName>
        <fullName evidence="2">Inner membrane protein YejM N-terminal domain-containing protein</fullName>
    </recommendedName>
</protein>
<accession>A0A1I0AG96</accession>
<organism evidence="3 4">
    <name type="scientific">Thorsellia anophelis DSM 18579</name>
    <dbReference type="NCBI Taxonomy" id="1123402"/>
    <lineage>
        <taxon>Bacteria</taxon>
        <taxon>Pseudomonadati</taxon>
        <taxon>Pseudomonadota</taxon>
        <taxon>Gammaproteobacteria</taxon>
        <taxon>Enterobacterales</taxon>
        <taxon>Thorselliaceae</taxon>
        <taxon>Thorsellia</taxon>
    </lineage>
</organism>
<dbReference type="STRING" id="1123402.SAMN02583745_00943"/>
<dbReference type="RefSeq" id="WP_177168579.1">
    <property type="nucleotide sequence ID" value="NZ_FOHV01000005.1"/>
</dbReference>
<feature type="domain" description="Inner membrane protein YejM N-terminal" evidence="2">
    <location>
        <begin position="45"/>
        <end position="284"/>
    </location>
</feature>
<keyword evidence="1" id="KW-0812">Transmembrane</keyword>
<reference evidence="4" key="1">
    <citation type="submission" date="2016-10" db="EMBL/GenBank/DDBJ databases">
        <authorList>
            <person name="Varghese N."/>
            <person name="Submissions S."/>
        </authorList>
    </citation>
    <scope>NUCLEOTIDE SEQUENCE [LARGE SCALE GENOMIC DNA]</scope>
    <source>
        <strain evidence="4">DSM 18579</strain>
    </source>
</reference>
<evidence type="ECO:0000313" key="3">
    <source>
        <dbReference type="EMBL" id="SES93202.1"/>
    </source>
</evidence>
<dbReference type="InterPro" id="IPR012159">
    <property type="entry name" value="YejM-like"/>
</dbReference>
<evidence type="ECO:0000259" key="2">
    <source>
        <dbReference type="Pfam" id="PF11893"/>
    </source>
</evidence>
<keyword evidence="4" id="KW-1185">Reference proteome</keyword>